<dbReference type="InterPro" id="IPR036291">
    <property type="entry name" value="NAD(P)-bd_dom_sf"/>
</dbReference>
<proteinExistence type="inferred from homology"/>
<dbReference type="PANTHER" id="PTHR43245">
    <property type="entry name" value="BIFUNCTIONAL POLYMYXIN RESISTANCE PROTEIN ARNA"/>
    <property type="match status" value="1"/>
</dbReference>
<dbReference type="EMBL" id="JAPEIS010000008">
    <property type="protein sequence ID" value="KAJ8063816.1"/>
    <property type="molecule type" value="Genomic_DNA"/>
</dbReference>
<evidence type="ECO:0000259" key="4">
    <source>
        <dbReference type="Pfam" id="PF01073"/>
    </source>
</evidence>
<reference evidence="5" key="1">
    <citation type="submission" date="2022-11" db="EMBL/GenBank/DDBJ databases">
        <title>Genome Resource of Sclerotinia nivalis Strain SnTB1, a Plant Pathogen Isolated from American Ginseng.</title>
        <authorList>
            <person name="Fan S."/>
        </authorList>
    </citation>
    <scope>NUCLEOTIDE SEQUENCE</scope>
    <source>
        <strain evidence="5">SnTB1</strain>
    </source>
</reference>
<dbReference type="OrthoDB" id="10058185at2759"/>
<dbReference type="PANTHER" id="PTHR43245:SF51">
    <property type="entry name" value="SHORT CHAIN DEHYDROGENASE_REDUCTASE FAMILY 42E, MEMBER 2"/>
    <property type="match status" value="1"/>
</dbReference>
<dbReference type="InterPro" id="IPR050177">
    <property type="entry name" value="Lipid_A_modif_metabolic_enz"/>
</dbReference>
<accession>A0A9X0AJ98</accession>
<keyword evidence="2" id="KW-0560">Oxidoreductase</keyword>
<keyword evidence="6" id="KW-1185">Reference proteome</keyword>
<protein>
    <recommendedName>
        <fullName evidence="4">3-beta hydroxysteroid dehydrogenase/isomerase domain-containing protein</fullName>
    </recommendedName>
</protein>
<evidence type="ECO:0000256" key="3">
    <source>
        <dbReference type="SAM" id="Phobius"/>
    </source>
</evidence>
<dbReference type="Gene3D" id="3.40.50.720">
    <property type="entry name" value="NAD(P)-binding Rossmann-like Domain"/>
    <property type="match status" value="1"/>
</dbReference>
<dbReference type="GO" id="GO:0006694">
    <property type="term" value="P:steroid biosynthetic process"/>
    <property type="evidence" value="ECO:0007669"/>
    <property type="project" value="InterPro"/>
</dbReference>
<keyword evidence="3" id="KW-1133">Transmembrane helix</keyword>
<keyword evidence="3" id="KW-0472">Membrane</keyword>
<feature type="transmembrane region" description="Helical" evidence="3">
    <location>
        <begin position="304"/>
        <end position="323"/>
    </location>
</feature>
<evidence type="ECO:0000256" key="1">
    <source>
        <dbReference type="ARBA" id="ARBA00009219"/>
    </source>
</evidence>
<organism evidence="5 6">
    <name type="scientific">Sclerotinia nivalis</name>
    <dbReference type="NCBI Taxonomy" id="352851"/>
    <lineage>
        <taxon>Eukaryota</taxon>
        <taxon>Fungi</taxon>
        <taxon>Dikarya</taxon>
        <taxon>Ascomycota</taxon>
        <taxon>Pezizomycotina</taxon>
        <taxon>Leotiomycetes</taxon>
        <taxon>Helotiales</taxon>
        <taxon>Sclerotiniaceae</taxon>
        <taxon>Sclerotinia</taxon>
    </lineage>
</organism>
<feature type="domain" description="3-beta hydroxysteroid dehydrogenase/isomerase" evidence="4">
    <location>
        <begin position="18"/>
        <end position="295"/>
    </location>
</feature>
<dbReference type="SUPFAM" id="SSF51735">
    <property type="entry name" value="NAD(P)-binding Rossmann-fold domains"/>
    <property type="match status" value="1"/>
</dbReference>
<comment type="similarity">
    <text evidence="1">Belongs to the 3-beta-HSD family.</text>
</comment>
<keyword evidence="3" id="KW-0812">Transmembrane</keyword>
<name>A0A9X0AJ98_9HELO</name>
<dbReference type="Pfam" id="PF01073">
    <property type="entry name" value="3Beta_HSD"/>
    <property type="match status" value="1"/>
</dbReference>
<comment type="caution">
    <text evidence="5">The sequence shown here is derived from an EMBL/GenBank/DDBJ whole genome shotgun (WGS) entry which is preliminary data.</text>
</comment>
<dbReference type="GO" id="GO:0016616">
    <property type="term" value="F:oxidoreductase activity, acting on the CH-OH group of donors, NAD or NADP as acceptor"/>
    <property type="evidence" value="ECO:0007669"/>
    <property type="project" value="InterPro"/>
</dbReference>
<evidence type="ECO:0000313" key="6">
    <source>
        <dbReference type="Proteomes" id="UP001152300"/>
    </source>
</evidence>
<dbReference type="InterPro" id="IPR002225">
    <property type="entry name" value="3Beta_OHSteriod_DH/Estase"/>
</dbReference>
<sequence>MATIAQKSNGANDHLTVLVIRGCGFVSYHLIRHFLPVAVASRSAQQTKDINRVNGASYYDVDLTNHSSIDNLIEVVKSTVIVHAASPSPVTGTPRDYDEVTIQGTKDLLRIAKISKDVRALVYTSSSLLCKGPQHVNLNEESPLADSDPGAPTYAKAKALAEKLVLNANEPLPIDEATHEVYTWEGYLCTGALRFPIIYGTHDPICIPGALNALQKRRTNVVLGNDDNLWSFCSVKNAAVSHVLLARALLSTHKRRSSNPTTANGEAFHIHDGEARKFWDFARMIWRFAGYTPKNERISYLPTWFALALSPCLEFVFWIFTFGRKRPYQLGKQQVEYALFEHTYSIEKAKMILGYEPIQDFERALEESVMWSLEHDGWAKKLENVVGGWDIVNTRFFCSLEKHFPR</sequence>
<evidence type="ECO:0000313" key="5">
    <source>
        <dbReference type="EMBL" id="KAJ8063816.1"/>
    </source>
</evidence>
<evidence type="ECO:0000256" key="2">
    <source>
        <dbReference type="ARBA" id="ARBA00023002"/>
    </source>
</evidence>
<dbReference type="Proteomes" id="UP001152300">
    <property type="component" value="Unassembled WGS sequence"/>
</dbReference>
<gene>
    <name evidence="5" type="ORF">OCU04_007675</name>
</gene>
<dbReference type="AlphaFoldDB" id="A0A9X0AJ98"/>